<evidence type="ECO:0000313" key="6">
    <source>
        <dbReference type="EMBL" id="KAG0710682.1"/>
    </source>
</evidence>
<keyword evidence="7" id="KW-1185">Reference proteome</keyword>
<evidence type="ECO:0000256" key="5">
    <source>
        <dbReference type="PROSITE-ProRule" id="PRU00221"/>
    </source>
</evidence>
<keyword evidence="2" id="KW-0677">Repeat</keyword>
<evidence type="ECO:0000313" key="7">
    <source>
        <dbReference type="Proteomes" id="UP000770661"/>
    </source>
</evidence>
<dbReference type="EMBL" id="JACEEZ010023956">
    <property type="protein sequence ID" value="KAG0710682.1"/>
    <property type="molecule type" value="Genomic_DNA"/>
</dbReference>
<dbReference type="OrthoDB" id="2306at2759"/>
<comment type="similarity">
    <text evidence="3">Belongs to the WD repeat AIP1 family.</text>
</comment>
<reference evidence="6" key="1">
    <citation type="submission" date="2020-07" db="EMBL/GenBank/DDBJ databases">
        <title>The High-quality genome of the commercially important snow crab, Chionoecetes opilio.</title>
        <authorList>
            <person name="Jeong J.-H."/>
            <person name="Ryu S."/>
        </authorList>
    </citation>
    <scope>NUCLEOTIDE SEQUENCE</scope>
    <source>
        <strain evidence="6">MADBK_172401_WGS</strain>
        <tissue evidence="6">Digestive gland</tissue>
    </source>
</reference>
<proteinExistence type="inferred from homology"/>
<dbReference type="GO" id="GO:0030864">
    <property type="term" value="C:cortical actin cytoskeleton"/>
    <property type="evidence" value="ECO:0007669"/>
    <property type="project" value="TreeGrafter"/>
</dbReference>
<dbReference type="PANTHER" id="PTHR19856:SF0">
    <property type="entry name" value="WD REPEAT-CONTAINING PROTEIN 1"/>
    <property type="match status" value="1"/>
</dbReference>
<dbReference type="GO" id="GO:0030042">
    <property type="term" value="P:actin filament depolymerization"/>
    <property type="evidence" value="ECO:0007669"/>
    <property type="project" value="TreeGrafter"/>
</dbReference>
<dbReference type="GO" id="GO:0040011">
    <property type="term" value="P:locomotion"/>
    <property type="evidence" value="ECO:0007669"/>
    <property type="project" value="TreeGrafter"/>
</dbReference>
<dbReference type="FunFam" id="2.130.10.10:FF:000167">
    <property type="entry name" value="Actin-interacting protein 1"/>
    <property type="match status" value="1"/>
</dbReference>
<dbReference type="Gene3D" id="2.130.10.10">
    <property type="entry name" value="YVTN repeat-like/Quinoprotein amine dehydrogenase"/>
    <property type="match status" value="1"/>
</dbReference>
<dbReference type="PROSITE" id="PS50294">
    <property type="entry name" value="WD_REPEATS_REGION"/>
    <property type="match status" value="2"/>
</dbReference>
<evidence type="ECO:0000256" key="3">
    <source>
        <dbReference type="ARBA" id="ARBA00038366"/>
    </source>
</evidence>
<accession>A0A8J4XN00</accession>
<dbReference type="GO" id="GO:0030834">
    <property type="term" value="P:regulation of actin filament depolymerization"/>
    <property type="evidence" value="ECO:0007669"/>
    <property type="project" value="UniProtKB-ARBA"/>
</dbReference>
<organism evidence="6 7">
    <name type="scientific">Chionoecetes opilio</name>
    <name type="common">Atlantic snow crab</name>
    <name type="synonym">Cancer opilio</name>
    <dbReference type="NCBI Taxonomy" id="41210"/>
    <lineage>
        <taxon>Eukaryota</taxon>
        <taxon>Metazoa</taxon>
        <taxon>Ecdysozoa</taxon>
        <taxon>Arthropoda</taxon>
        <taxon>Crustacea</taxon>
        <taxon>Multicrustacea</taxon>
        <taxon>Malacostraca</taxon>
        <taxon>Eumalacostraca</taxon>
        <taxon>Eucarida</taxon>
        <taxon>Decapoda</taxon>
        <taxon>Pleocyemata</taxon>
        <taxon>Brachyura</taxon>
        <taxon>Eubrachyura</taxon>
        <taxon>Majoidea</taxon>
        <taxon>Majidae</taxon>
        <taxon>Chionoecetes</taxon>
    </lineage>
</organism>
<feature type="repeat" description="WD" evidence="5">
    <location>
        <begin position="181"/>
        <end position="215"/>
    </location>
</feature>
<dbReference type="PROSITE" id="PS50082">
    <property type="entry name" value="WD_REPEATS_2"/>
    <property type="match status" value="3"/>
</dbReference>
<dbReference type="InterPro" id="IPR001680">
    <property type="entry name" value="WD40_rpt"/>
</dbReference>
<feature type="repeat" description="WD" evidence="5">
    <location>
        <begin position="140"/>
        <end position="170"/>
    </location>
</feature>
<dbReference type="GO" id="GO:0051015">
    <property type="term" value="F:actin filament binding"/>
    <property type="evidence" value="ECO:0007669"/>
    <property type="project" value="TreeGrafter"/>
</dbReference>
<dbReference type="Pfam" id="PF00400">
    <property type="entry name" value="WD40"/>
    <property type="match status" value="3"/>
</dbReference>
<dbReference type="SMART" id="SM00320">
    <property type="entry name" value="WD40"/>
    <property type="match status" value="4"/>
</dbReference>
<dbReference type="GO" id="GO:0045214">
    <property type="term" value="P:sarcomere organization"/>
    <property type="evidence" value="ECO:0007669"/>
    <property type="project" value="TreeGrafter"/>
</dbReference>
<dbReference type="GO" id="GO:0030833">
    <property type="term" value="P:regulation of actin filament polymerization"/>
    <property type="evidence" value="ECO:0007669"/>
    <property type="project" value="UniProtKB-ARBA"/>
</dbReference>
<comment type="caution">
    <text evidence="6">The sequence shown here is derived from an EMBL/GenBank/DDBJ whole genome shotgun (WGS) entry which is preliminary data.</text>
</comment>
<dbReference type="PANTHER" id="PTHR19856">
    <property type="entry name" value="WD-REPEATCONTAINING PROTEIN WDR1"/>
    <property type="match status" value="1"/>
</dbReference>
<evidence type="ECO:0000256" key="1">
    <source>
        <dbReference type="ARBA" id="ARBA00022574"/>
    </source>
</evidence>
<keyword evidence="1 5" id="KW-0853">WD repeat</keyword>
<dbReference type="InterPro" id="IPR036322">
    <property type="entry name" value="WD40_repeat_dom_sf"/>
</dbReference>
<dbReference type="AlphaFoldDB" id="A0A8J4XN00"/>
<dbReference type="Proteomes" id="UP000770661">
    <property type="component" value="Unassembled WGS sequence"/>
</dbReference>
<name>A0A8J4XN00_CHIOP</name>
<sequence>MQHPVERSYTGTSVALGSQPKMIAGLEDGIIAVTTQEICVLREDKKVGSFPISWDGLCVSAAGGENDEVAVGGGDNLVHVYALSGNTLTERKTLEHLGPVTDLEYSPDGRYLVACDANRKVVVYSLPSYEKYNKMEWGFHNARINCVAWSPDSLMVASGSLDTMIIVWSMTHPNKHIIIKNSHSQAQVTSLVWLDNNRVLSAGHDGIVKIWSAKF</sequence>
<dbReference type="InterPro" id="IPR015943">
    <property type="entry name" value="WD40/YVTN_repeat-like_dom_sf"/>
</dbReference>
<dbReference type="SUPFAM" id="SSF50978">
    <property type="entry name" value="WD40 repeat-like"/>
    <property type="match status" value="1"/>
</dbReference>
<gene>
    <name evidence="6" type="primary">flr</name>
    <name evidence="6" type="ORF">GWK47_022288</name>
</gene>
<evidence type="ECO:0000256" key="2">
    <source>
        <dbReference type="ARBA" id="ARBA00022737"/>
    </source>
</evidence>
<protein>
    <recommendedName>
        <fullName evidence="4">Actin-interacting protein 1</fullName>
    </recommendedName>
</protein>
<feature type="repeat" description="WD" evidence="5">
    <location>
        <begin position="93"/>
        <end position="134"/>
    </location>
</feature>
<evidence type="ECO:0000256" key="4">
    <source>
        <dbReference type="ARBA" id="ARBA00067845"/>
    </source>
</evidence>